<dbReference type="Gene3D" id="1.10.287.1490">
    <property type="match status" value="1"/>
</dbReference>
<sequence>MFICISCNLQHTDGPTCSVCKNQYDFGYAGVTENGFRRLGERKNNWRCSKCKLSPLPSPASASPVPSQLDKMQEQLNQIVFQLAPLASLIEDIKSIKSDVNNLKESVEMAHGLISTFSSSIKSLDERIMQVEKVATEIPSMQAEISRLNRELDDKDQWARANNVEIRGIPQKKNENLRRNPAKRYTRYIKGGSGIEKTFQASISKRNSDHQLQGFLMEITSPDYLTDYLV</sequence>
<proteinExistence type="predicted"/>
<evidence type="ECO:0000313" key="2">
    <source>
        <dbReference type="Proteomes" id="UP000494106"/>
    </source>
</evidence>
<organism evidence="1 2">
    <name type="scientific">Arctia plantaginis</name>
    <name type="common">Wood tiger moth</name>
    <name type="synonym">Phalaena plantaginis</name>
    <dbReference type="NCBI Taxonomy" id="874455"/>
    <lineage>
        <taxon>Eukaryota</taxon>
        <taxon>Metazoa</taxon>
        <taxon>Ecdysozoa</taxon>
        <taxon>Arthropoda</taxon>
        <taxon>Hexapoda</taxon>
        <taxon>Insecta</taxon>
        <taxon>Pterygota</taxon>
        <taxon>Neoptera</taxon>
        <taxon>Endopterygota</taxon>
        <taxon>Lepidoptera</taxon>
        <taxon>Glossata</taxon>
        <taxon>Ditrysia</taxon>
        <taxon>Noctuoidea</taxon>
        <taxon>Erebidae</taxon>
        <taxon>Arctiinae</taxon>
        <taxon>Arctia</taxon>
    </lineage>
</organism>
<dbReference type="AlphaFoldDB" id="A0A8S0Z528"/>
<dbReference type="EMBL" id="CADEBC010000301">
    <property type="protein sequence ID" value="CAB3227952.1"/>
    <property type="molecule type" value="Genomic_DNA"/>
</dbReference>
<gene>
    <name evidence="1" type="ORF">APLA_LOCUS3498</name>
</gene>
<evidence type="ECO:0000313" key="1">
    <source>
        <dbReference type="EMBL" id="CAB3227952.1"/>
    </source>
</evidence>
<name>A0A8S0Z528_ARCPL</name>
<dbReference type="OrthoDB" id="5989141at2759"/>
<accession>A0A8S0Z528</accession>
<comment type="caution">
    <text evidence="1">The sequence shown here is derived from an EMBL/GenBank/DDBJ whole genome shotgun (WGS) entry which is preliminary data.</text>
</comment>
<reference evidence="1 2" key="1">
    <citation type="submission" date="2020-04" db="EMBL/GenBank/DDBJ databases">
        <authorList>
            <person name="Wallbank WR R."/>
            <person name="Pardo Diaz C."/>
            <person name="Kozak K."/>
            <person name="Martin S."/>
            <person name="Jiggins C."/>
            <person name="Moest M."/>
            <person name="Warren A I."/>
            <person name="Byers J.R.P. K."/>
            <person name="Montejo-Kovacevich G."/>
            <person name="Yen C E."/>
        </authorList>
    </citation>
    <scope>NUCLEOTIDE SEQUENCE [LARGE SCALE GENOMIC DNA]</scope>
</reference>
<protein>
    <submittedName>
        <fullName evidence="1">Uncharacterized protein</fullName>
    </submittedName>
</protein>
<keyword evidence="2" id="KW-1185">Reference proteome</keyword>
<dbReference type="Proteomes" id="UP000494106">
    <property type="component" value="Unassembled WGS sequence"/>
</dbReference>